<dbReference type="Proteomes" id="UP000663831">
    <property type="component" value="Unassembled WGS sequence"/>
</dbReference>
<sequence length="232" mass="25252">MYPNNSLPAATGRRHGEAPPPVPVKVKVERDLQASHHVSRVGFRTLGIVSTFIASAEAQCLGLVSDIPDHPKISEAATALLLVGLLLSSFGAALSLLSARWFEVLTDDQVELLEERLMEARRKGARSSMPLDAQELDSAQDIKVEEPYADIIPTWKDRLVAKALGTALVLVFCGFYTFVVGMVLYAWIARSMATAIVNTVAAAFGTSLLVFMHLDFNGIGVLKSMSFKRPRL</sequence>
<evidence type="ECO:0000313" key="3">
    <source>
        <dbReference type="EMBL" id="CAE6466697.1"/>
    </source>
</evidence>
<reference evidence="3" key="1">
    <citation type="submission" date="2021-01" db="EMBL/GenBank/DDBJ databases">
        <authorList>
            <person name="Kaushik A."/>
        </authorList>
    </citation>
    <scope>NUCLEOTIDE SEQUENCE</scope>
    <source>
        <strain evidence="3">AG3-1AP</strain>
    </source>
</reference>
<feature type="region of interest" description="Disordered" evidence="1">
    <location>
        <begin position="1"/>
        <end position="22"/>
    </location>
</feature>
<proteinExistence type="predicted"/>
<feature type="transmembrane region" description="Helical" evidence="2">
    <location>
        <begin position="76"/>
        <end position="97"/>
    </location>
</feature>
<dbReference type="EMBL" id="CAJMWV010002598">
    <property type="protein sequence ID" value="CAE6466697.1"/>
    <property type="molecule type" value="Genomic_DNA"/>
</dbReference>
<dbReference type="AlphaFoldDB" id="A0A8H3GQ72"/>
<evidence type="ECO:0008006" key="5">
    <source>
        <dbReference type="Google" id="ProtNLM"/>
    </source>
</evidence>
<name>A0A8H3GQ72_9AGAM</name>
<comment type="caution">
    <text evidence="3">The sequence shown here is derived from an EMBL/GenBank/DDBJ whole genome shotgun (WGS) entry which is preliminary data.</text>
</comment>
<keyword evidence="2" id="KW-0812">Transmembrane</keyword>
<evidence type="ECO:0000256" key="2">
    <source>
        <dbReference type="SAM" id="Phobius"/>
    </source>
</evidence>
<feature type="transmembrane region" description="Helical" evidence="2">
    <location>
        <begin position="200"/>
        <end position="222"/>
    </location>
</feature>
<keyword evidence="2" id="KW-0472">Membrane</keyword>
<accession>A0A8H3GQ72</accession>
<organism evidence="3 4">
    <name type="scientific">Rhizoctonia solani</name>
    <dbReference type="NCBI Taxonomy" id="456999"/>
    <lineage>
        <taxon>Eukaryota</taxon>
        <taxon>Fungi</taxon>
        <taxon>Dikarya</taxon>
        <taxon>Basidiomycota</taxon>
        <taxon>Agaricomycotina</taxon>
        <taxon>Agaricomycetes</taxon>
        <taxon>Cantharellales</taxon>
        <taxon>Ceratobasidiaceae</taxon>
        <taxon>Rhizoctonia</taxon>
    </lineage>
</organism>
<feature type="transmembrane region" description="Helical" evidence="2">
    <location>
        <begin position="163"/>
        <end position="188"/>
    </location>
</feature>
<gene>
    <name evidence="3" type="ORF">RDB_LOCUS81796</name>
</gene>
<keyword evidence="2" id="KW-1133">Transmembrane helix</keyword>
<protein>
    <recommendedName>
        <fullName evidence="5">Transmembrane protein</fullName>
    </recommendedName>
</protein>
<evidence type="ECO:0000313" key="4">
    <source>
        <dbReference type="Proteomes" id="UP000663831"/>
    </source>
</evidence>
<evidence type="ECO:0000256" key="1">
    <source>
        <dbReference type="SAM" id="MobiDB-lite"/>
    </source>
</evidence>